<feature type="region of interest" description="Disordered" evidence="12">
    <location>
        <begin position="119"/>
        <end position="154"/>
    </location>
</feature>
<dbReference type="InterPro" id="IPR013087">
    <property type="entry name" value="Znf_C2H2_type"/>
</dbReference>
<evidence type="ECO:0000259" key="13">
    <source>
        <dbReference type="PROSITE" id="PS50157"/>
    </source>
</evidence>
<dbReference type="Proteomes" id="UP000694569">
    <property type="component" value="Unplaced"/>
</dbReference>
<dbReference type="PROSITE" id="PS50157">
    <property type="entry name" value="ZINC_FINGER_C2H2_2"/>
    <property type="match status" value="6"/>
</dbReference>
<keyword evidence="3" id="KW-0479">Metal-binding</keyword>
<evidence type="ECO:0000313" key="14">
    <source>
        <dbReference type="Ensembl" id="ENSLLEP00000012043.1"/>
    </source>
</evidence>
<evidence type="ECO:0000256" key="5">
    <source>
        <dbReference type="ARBA" id="ARBA00022771"/>
    </source>
</evidence>
<name>A0A8C5PBH5_9ANUR</name>
<evidence type="ECO:0000256" key="8">
    <source>
        <dbReference type="ARBA" id="ARBA00023125"/>
    </source>
</evidence>
<feature type="domain" description="C2H2-type" evidence="13">
    <location>
        <begin position="285"/>
        <end position="312"/>
    </location>
</feature>
<dbReference type="GeneTree" id="ENSGT01150000286939"/>
<keyword evidence="7" id="KW-0805">Transcription regulation</keyword>
<dbReference type="FunFam" id="3.30.160.60:FF:000295">
    <property type="entry name" value="zinc finger protein 19"/>
    <property type="match status" value="1"/>
</dbReference>
<keyword evidence="5 11" id="KW-0863">Zinc-finger</keyword>
<feature type="region of interest" description="Disordered" evidence="12">
    <location>
        <begin position="53"/>
        <end position="73"/>
    </location>
</feature>
<dbReference type="GO" id="GO:0005634">
    <property type="term" value="C:nucleus"/>
    <property type="evidence" value="ECO:0007669"/>
    <property type="project" value="UniProtKB-SubCell"/>
</dbReference>
<evidence type="ECO:0000256" key="7">
    <source>
        <dbReference type="ARBA" id="ARBA00023015"/>
    </source>
</evidence>
<evidence type="ECO:0000256" key="4">
    <source>
        <dbReference type="ARBA" id="ARBA00022737"/>
    </source>
</evidence>
<feature type="domain" description="C2H2-type" evidence="13">
    <location>
        <begin position="201"/>
        <end position="228"/>
    </location>
</feature>
<dbReference type="GO" id="GO:0008270">
    <property type="term" value="F:zinc ion binding"/>
    <property type="evidence" value="ECO:0007669"/>
    <property type="project" value="UniProtKB-KW"/>
</dbReference>
<proteinExistence type="inferred from homology"/>
<dbReference type="SUPFAM" id="SSF57667">
    <property type="entry name" value="beta-beta-alpha zinc fingers"/>
    <property type="match status" value="3"/>
</dbReference>
<feature type="domain" description="C2H2-type" evidence="13">
    <location>
        <begin position="110"/>
        <end position="137"/>
    </location>
</feature>
<evidence type="ECO:0000256" key="6">
    <source>
        <dbReference type="ARBA" id="ARBA00022833"/>
    </source>
</evidence>
<dbReference type="Pfam" id="PF00096">
    <property type="entry name" value="zf-C2H2"/>
    <property type="match status" value="5"/>
</dbReference>
<dbReference type="GO" id="GO:0000978">
    <property type="term" value="F:RNA polymerase II cis-regulatory region sequence-specific DNA binding"/>
    <property type="evidence" value="ECO:0007669"/>
    <property type="project" value="TreeGrafter"/>
</dbReference>
<organism evidence="14 15">
    <name type="scientific">Leptobrachium leishanense</name>
    <name type="common">Leishan spiny toad</name>
    <dbReference type="NCBI Taxonomy" id="445787"/>
    <lineage>
        <taxon>Eukaryota</taxon>
        <taxon>Metazoa</taxon>
        <taxon>Chordata</taxon>
        <taxon>Craniata</taxon>
        <taxon>Vertebrata</taxon>
        <taxon>Euteleostomi</taxon>
        <taxon>Amphibia</taxon>
        <taxon>Batrachia</taxon>
        <taxon>Anura</taxon>
        <taxon>Pelobatoidea</taxon>
        <taxon>Megophryidae</taxon>
        <taxon>Leptobrachium</taxon>
    </lineage>
</organism>
<evidence type="ECO:0000256" key="10">
    <source>
        <dbReference type="ARBA" id="ARBA00023242"/>
    </source>
</evidence>
<dbReference type="FunFam" id="3.30.160.60:FF:000812">
    <property type="entry name" value="zinc finger protein 23 isoform X2"/>
    <property type="match status" value="1"/>
</dbReference>
<dbReference type="Gene3D" id="3.30.160.60">
    <property type="entry name" value="Classic Zinc Finger"/>
    <property type="match status" value="5"/>
</dbReference>
<evidence type="ECO:0000256" key="9">
    <source>
        <dbReference type="ARBA" id="ARBA00023163"/>
    </source>
</evidence>
<feature type="compositionally biased region" description="Polar residues" evidence="12">
    <location>
        <begin position="136"/>
        <end position="149"/>
    </location>
</feature>
<dbReference type="PROSITE" id="PS00028">
    <property type="entry name" value="ZINC_FINGER_C2H2_1"/>
    <property type="match status" value="5"/>
</dbReference>
<dbReference type="FunFam" id="3.30.160.60:FF:002343">
    <property type="entry name" value="Zinc finger protein 33A"/>
    <property type="match status" value="1"/>
</dbReference>
<keyword evidence="6" id="KW-0862">Zinc</keyword>
<evidence type="ECO:0000256" key="2">
    <source>
        <dbReference type="ARBA" id="ARBA00006991"/>
    </source>
</evidence>
<keyword evidence="8" id="KW-0238">DNA-binding</keyword>
<dbReference type="PANTHER" id="PTHR23226">
    <property type="entry name" value="ZINC FINGER AND SCAN DOMAIN-CONTAINING"/>
    <property type="match status" value="1"/>
</dbReference>
<evidence type="ECO:0000256" key="3">
    <source>
        <dbReference type="ARBA" id="ARBA00022723"/>
    </source>
</evidence>
<evidence type="ECO:0000256" key="11">
    <source>
        <dbReference type="PROSITE-ProRule" id="PRU00042"/>
    </source>
</evidence>
<protein>
    <recommendedName>
        <fullName evidence="13">C2H2-type domain-containing protein</fullName>
    </recommendedName>
</protein>
<dbReference type="Ensembl" id="ENSLLET00000012522.1">
    <property type="protein sequence ID" value="ENSLLEP00000012043.1"/>
    <property type="gene ID" value="ENSLLEG00000007658.1"/>
</dbReference>
<keyword evidence="10" id="KW-0539">Nucleus</keyword>
<dbReference type="GO" id="GO:0000981">
    <property type="term" value="F:DNA-binding transcription factor activity, RNA polymerase II-specific"/>
    <property type="evidence" value="ECO:0007669"/>
    <property type="project" value="TreeGrafter"/>
</dbReference>
<evidence type="ECO:0000256" key="1">
    <source>
        <dbReference type="ARBA" id="ARBA00004123"/>
    </source>
</evidence>
<reference evidence="14" key="1">
    <citation type="submission" date="2025-08" db="UniProtKB">
        <authorList>
            <consortium name="Ensembl"/>
        </authorList>
    </citation>
    <scope>IDENTIFICATION</scope>
</reference>
<evidence type="ECO:0000256" key="12">
    <source>
        <dbReference type="SAM" id="MobiDB-lite"/>
    </source>
</evidence>
<comment type="subcellular location">
    <subcellularLocation>
        <location evidence="1">Nucleus</location>
    </subcellularLocation>
</comment>
<comment type="similarity">
    <text evidence="2">Belongs to the krueppel C2H2-type zinc-finger protein family.</text>
</comment>
<accession>A0A8C5PBH5</accession>
<dbReference type="FunFam" id="3.30.160.60:FF:002063">
    <property type="entry name" value="RB associated KRAB zinc finger"/>
    <property type="match status" value="1"/>
</dbReference>
<dbReference type="OrthoDB" id="10027876at2759"/>
<keyword evidence="15" id="KW-1185">Reference proteome</keyword>
<dbReference type="PANTHER" id="PTHR23226:SF416">
    <property type="entry name" value="FI01424P"/>
    <property type="match status" value="1"/>
</dbReference>
<dbReference type="FunFam" id="3.30.160.60:FF:000176">
    <property type="entry name" value="zinc finger protein 70"/>
    <property type="match status" value="1"/>
</dbReference>
<dbReference type="AlphaFoldDB" id="A0A8C5PBH5"/>
<keyword evidence="9" id="KW-0804">Transcription</keyword>
<feature type="domain" description="C2H2-type" evidence="13">
    <location>
        <begin position="257"/>
        <end position="284"/>
    </location>
</feature>
<dbReference type="SMART" id="SM00355">
    <property type="entry name" value="ZnF_C2H2"/>
    <property type="match status" value="6"/>
</dbReference>
<reference evidence="14" key="2">
    <citation type="submission" date="2025-09" db="UniProtKB">
        <authorList>
            <consortium name="Ensembl"/>
        </authorList>
    </citation>
    <scope>IDENTIFICATION</scope>
</reference>
<dbReference type="InterPro" id="IPR036236">
    <property type="entry name" value="Znf_C2H2_sf"/>
</dbReference>
<sequence>GEAAGNGTLYTNTKACVWMVTVSLCVDDDLPNLIIYASPDEAKTEYPFSHIKEESGSCDESNLSDSGFRKDNKSLPKISAHMSITKSRKHNQNIKPKSGKFPKNSLNSISNCSECPKSFSSPPELVEDQSIHSDNKTSPSETGNVTFSGSHPVPHRANCRGKKRLIHTGEKPYCCSECGKCFSNNTSIVLHRRKHTGERPFICSECGKCFISSTSLSIHKRIHTGEKPYRCSECGKTYSKSSTLVIHKRTHTGERPYSCSECAKNFSNRSTLVTHQKTHAGKNPLRCSECGKRFLKHSALTKHQKLHMDGSSL</sequence>
<feature type="domain" description="C2H2-type" evidence="13">
    <location>
        <begin position="229"/>
        <end position="256"/>
    </location>
</feature>
<evidence type="ECO:0000313" key="15">
    <source>
        <dbReference type="Proteomes" id="UP000694569"/>
    </source>
</evidence>
<keyword evidence="4" id="KW-0677">Repeat</keyword>
<feature type="domain" description="C2H2-type" evidence="13">
    <location>
        <begin position="173"/>
        <end position="200"/>
    </location>
</feature>